<dbReference type="PANTHER" id="PTHR21064:SF6">
    <property type="entry name" value="AMINOGLYCOSIDE PHOSPHOTRANSFERASE DOMAIN-CONTAINING PROTEIN"/>
    <property type="match status" value="1"/>
</dbReference>
<name>A0A6J6JLN5_9ZZZZ</name>
<sequence length="320" mass="35590">MSTNKTFAEMTIEEQIASLDDCLVEILDQYELGEYEAESINHEFNSTFKVTAGSGEKFALRINVNSSRSPENLNAEIFWITSIKSVTVPKPALNRNGSAVSHGWHAATERNLAAVLYTWLEGEEPGDEPTEDQLFALGAAMAKLHLEAADLVLPPGCELTDYTDVFWGAPNLLTGPESKLTVDEQAKVTDVLARVSTALVELRGDAKLQPIHADIHPWNVMWHEGELAVFDFDDSGLGLPIQDLMTSLYYLDTPEQDAALLAGYASVATVPEHTTEQRQLLMLQRRLLLLNYLYETSNPEHAEMVPEYHAETFRRLAISV</sequence>
<accession>A0A6J6JLN5</accession>
<reference evidence="3" key="1">
    <citation type="submission" date="2020-05" db="EMBL/GenBank/DDBJ databases">
        <authorList>
            <person name="Chiriac C."/>
            <person name="Salcher M."/>
            <person name="Ghai R."/>
            <person name="Kavagutti S V."/>
        </authorList>
    </citation>
    <scope>NUCLEOTIDE SEQUENCE</scope>
</reference>
<evidence type="ECO:0000313" key="3">
    <source>
        <dbReference type="EMBL" id="CAB4637896.1"/>
    </source>
</evidence>
<organism evidence="3">
    <name type="scientific">freshwater metagenome</name>
    <dbReference type="NCBI Taxonomy" id="449393"/>
    <lineage>
        <taxon>unclassified sequences</taxon>
        <taxon>metagenomes</taxon>
        <taxon>ecological metagenomes</taxon>
    </lineage>
</organism>
<dbReference type="InterPro" id="IPR002575">
    <property type="entry name" value="Aminoglycoside_PTrfase"/>
</dbReference>
<proteinExistence type="inferred from homology"/>
<gene>
    <name evidence="3" type="ORF">UFOPK2001_00959</name>
</gene>
<dbReference type="SUPFAM" id="SSF56112">
    <property type="entry name" value="Protein kinase-like (PK-like)"/>
    <property type="match status" value="1"/>
</dbReference>
<dbReference type="PANTHER" id="PTHR21064">
    <property type="entry name" value="AMINOGLYCOSIDE PHOSPHOTRANSFERASE DOMAIN-CONTAINING PROTEIN-RELATED"/>
    <property type="match status" value="1"/>
</dbReference>
<protein>
    <submittedName>
        <fullName evidence="3">Unannotated protein</fullName>
    </submittedName>
</protein>
<dbReference type="InterPro" id="IPR050249">
    <property type="entry name" value="Pseudomonas-type_ThrB"/>
</dbReference>
<dbReference type="InterPro" id="IPR011009">
    <property type="entry name" value="Kinase-like_dom_sf"/>
</dbReference>
<feature type="domain" description="Aminoglycoside phosphotransferase" evidence="2">
    <location>
        <begin position="45"/>
        <end position="265"/>
    </location>
</feature>
<comment type="similarity">
    <text evidence="1">Belongs to the pseudomonas-type ThrB family.</text>
</comment>
<evidence type="ECO:0000256" key="1">
    <source>
        <dbReference type="ARBA" id="ARBA00038240"/>
    </source>
</evidence>
<dbReference type="AlphaFoldDB" id="A0A6J6JLN5"/>
<dbReference type="GO" id="GO:0019202">
    <property type="term" value="F:amino acid kinase activity"/>
    <property type="evidence" value="ECO:0007669"/>
    <property type="project" value="TreeGrafter"/>
</dbReference>
<dbReference type="EMBL" id="CAEZVN010000108">
    <property type="protein sequence ID" value="CAB4637896.1"/>
    <property type="molecule type" value="Genomic_DNA"/>
</dbReference>
<evidence type="ECO:0000259" key="2">
    <source>
        <dbReference type="Pfam" id="PF01636"/>
    </source>
</evidence>
<dbReference type="Pfam" id="PF01636">
    <property type="entry name" value="APH"/>
    <property type="match status" value="1"/>
</dbReference>
<dbReference type="Gene3D" id="3.90.1200.10">
    <property type="match status" value="1"/>
</dbReference>